<dbReference type="OrthoDB" id="3598799at2759"/>
<proteinExistence type="predicted"/>
<dbReference type="InParanoid" id="A0A0C3HJK4"/>
<keyword evidence="2" id="KW-1185">Reference proteome</keyword>
<accession>A0A0C3HJK4</accession>
<dbReference type="HOGENOM" id="CLU_742062_0_0_1"/>
<gene>
    <name evidence="1" type="ORF">OIDMADRAFT_143843</name>
</gene>
<dbReference type="EMBL" id="KN832874">
    <property type="protein sequence ID" value="KIN02517.1"/>
    <property type="molecule type" value="Genomic_DNA"/>
</dbReference>
<organism evidence="1 2">
    <name type="scientific">Oidiodendron maius (strain Zn)</name>
    <dbReference type="NCBI Taxonomy" id="913774"/>
    <lineage>
        <taxon>Eukaryota</taxon>
        <taxon>Fungi</taxon>
        <taxon>Dikarya</taxon>
        <taxon>Ascomycota</taxon>
        <taxon>Pezizomycotina</taxon>
        <taxon>Leotiomycetes</taxon>
        <taxon>Leotiomycetes incertae sedis</taxon>
        <taxon>Myxotrichaceae</taxon>
        <taxon>Oidiodendron</taxon>
    </lineage>
</organism>
<evidence type="ECO:0000313" key="2">
    <source>
        <dbReference type="Proteomes" id="UP000054321"/>
    </source>
</evidence>
<sequence>MARQGMKRKASDEAIPLPTKASKLRKAMASIAHAATESEASSSAEELFMRGRIKLATTTAPTTYGEKYEKGKRRKRDMIDIESEEEMTETQQLLAIAKLRSKGKKEAVREAEEYLNGFEKRVREGRQIVEKRIAELCEQAAKKDVEFLTSFKTAYKSMSLLTSQPKGNEGRNGFSALFERNKNLTTKAWSLINNFQHISQHVKNLDTKKFVQNNWKQEDKSLAKLLKTGKKVGMEKAQVVVTASKQTRRDAGETLAEKVLYDEETSIKEGWGKVARKQEKAMRKLARSLEKCLGMEEQELDSNAKREDEEDNRITTWKWSRRDTDKVQYATAARQVQIIQGFTKSMSPCAATRADVLLRIASHRGQASSLRLV</sequence>
<reference evidence="2" key="2">
    <citation type="submission" date="2015-01" db="EMBL/GenBank/DDBJ databases">
        <title>Evolutionary Origins and Diversification of the Mycorrhizal Mutualists.</title>
        <authorList>
            <consortium name="DOE Joint Genome Institute"/>
            <consortium name="Mycorrhizal Genomics Consortium"/>
            <person name="Kohler A."/>
            <person name="Kuo A."/>
            <person name="Nagy L.G."/>
            <person name="Floudas D."/>
            <person name="Copeland A."/>
            <person name="Barry K.W."/>
            <person name="Cichocki N."/>
            <person name="Veneault-Fourrey C."/>
            <person name="LaButti K."/>
            <person name="Lindquist E.A."/>
            <person name="Lipzen A."/>
            <person name="Lundell T."/>
            <person name="Morin E."/>
            <person name="Murat C."/>
            <person name="Riley R."/>
            <person name="Ohm R."/>
            <person name="Sun H."/>
            <person name="Tunlid A."/>
            <person name="Henrissat B."/>
            <person name="Grigoriev I.V."/>
            <person name="Hibbett D.S."/>
            <person name="Martin F."/>
        </authorList>
    </citation>
    <scope>NUCLEOTIDE SEQUENCE [LARGE SCALE GENOMIC DNA]</scope>
    <source>
        <strain evidence="2">Zn</strain>
    </source>
</reference>
<protein>
    <submittedName>
        <fullName evidence="1">Uncharacterized protein</fullName>
    </submittedName>
</protein>
<name>A0A0C3HJK4_OIDMZ</name>
<dbReference type="AlphaFoldDB" id="A0A0C3HJK4"/>
<dbReference type="Proteomes" id="UP000054321">
    <property type="component" value="Unassembled WGS sequence"/>
</dbReference>
<evidence type="ECO:0000313" key="1">
    <source>
        <dbReference type="EMBL" id="KIN02517.1"/>
    </source>
</evidence>
<reference evidence="1 2" key="1">
    <citation type="submission" date="2014-04" db="EMBL/GenBank/DDBJ databases">
        <authorList>
            <consortium name="DOE Joint Genome Institute"/>
            <person name="Kuo A."/>
            <person name="Martino E."/>
            <person name="Perotto S."/>
            <person name="Kohler A."/>
            <person name="Nagy L.G."/>
            <person name="Floudas D."/>
            <person name="Copeland A."/>
            <person name="Barry K.W."/>
            <person name="Cichocki N."/>
            <person name="Veneault-Fourrey C."/>
            <person name="LaButti K."/>
            <person name="Lindquist E.A."/>
            <person name="Lipzen A."/>
            <person name="Lundell T."/>
            <person name="Morin E."/>
            <person name="Murat C."/>
            <person name="Sun H."/>
            <person name="Tunlid A."/>
            <person name="Henrissat B."/>
            <person name="Grigoriev I.V."/>
            <person name="Hibbett D.S."/>
            <person name="Martin F."/>
            <person name="Nordberg H.P."/>
            <person name="Cantor M.N."/>
            <person name="Hua S.X."/>
        </authorList>
    </citation>
    <scope>NUCLEOTIDE SEQUENCE [LARGE SCALE GENOMIC DNA]</scope>
    <source>
        <strain evidence="1 2">Zn</strain>
    </source>
</reference>